<comment type="similarity">
    <text evidence="2">Belongs to the UPF0126 family.</text>
</comment>
<feature type="transmembrane region" description="Helical" evidence="7">
    <location>
        <begin position="32"/>
        <end position="51"/>
    </location>
</feature>
<evidence type="ECO:0000256" key="5">
    <source>
        <dbReference type="ARBA" id="ARBA00022989"/>
    </source>
</evidence>
<feature type="transmembrane region" description="Helical" evidence="7">
    <location>
        <begin position="92"/>
        <end position="111"/>
    </location>
</feature>
<feature type="transmembrane region" description="Helical" evidence="7">
    <location>
        <begin position="150"/>
        <end position="170"/>
    </location>
</feature>
<feature type="transmembrane region" description="Helical" evidence="7">
    <location>
        <begin position="63"/>
        <end position="80"/>
    </location>
</feature>
<feature type="transmembrane region" description="Helical" evidence="7">
    <location>
        <begin position="6"/>
        <end position="25"/>
    </location>
</feature>
<evidence type="ECO:0000313" key="9">
    <source>
        <dbReference type="EMBL" id="OZN26002.1"/>
    </source>
</evidence>
<feature type="domain" description="Glycine transporter" evidence="8">
    <location>
        <begin position="7"/>
        <end position="81"/>
    </location>
</feature>
<evidence type="ECO:0000256" key="2">
    <source>
        <dbReference type="ARBA" id="ARBA00008193"/>
    </source>
</evidence>
<evidence type="ECO:0000256" key="1">
    <source>
        <dbReference type="ARBA" id="ARBA00004651"/>
    </source>
</evidence>
<dbReference type="Proteomes" id="UP000215738">
    <property type="component" value="Unassembled WGS sequence"/>
</dbReference>
<dbReference type="EMBL" id="UFSB01000001">
    <property type="protein sequence ID" value="SUU34369.1"/>
    <property type="molecule type" value="Genomic_DNA"/>
</dbReference>
<dbReference type="Proteomes" id="UP000254507">
    <property type="component" value="Unassembled WGS sequence"/>
</dbReference>
<comment type="subcellular location">
    <subcellularLocation>
        <location evidence="1">Cell membrane</location>
        <topology evidence="1">Multi-pass membrane protein</topology>
    </subcellularLocation>
</comment>
<feature type="transmembrane region" description="Helical" evidence="7">
    <location>
        <begin position="176"/>
        <end position="195"/>
    </location>
</feature>
<dbReference type="PANTHER" id="PTHR30506">
    <property type="entry name" value="INNER MEMBRANE PROTEIN"/>
    <property type="match status" value="1"/>
</dbReference>
<reference evidence="10 12" key="2">
    <citation type="submission" date="2018-06" db="EMBL/GenBank/DDBJ databases">
        <authorList>
            <consortium name="Pathogen Informatics"/>
            <person name="Doyle S."/>
        </authorList>
    </citation>
    <scope>NUCLEOTIDE SEQUENCE [LARGE SCALE GENOMIC DNA]</scope>
    <source>
        <strain evidence="10 12">NCTC10851</strain>
    </source>
</reference>
<evidence type="ECO:0000256" key="7">
    <source>
        <dbReference type="SAM" id="Phobius"/>
    </source>
</evidence>
<keyword evidence="11" id="KW-1185">Reference proteome</keyword>
<sequence>MSSLFSFIDLLGTFVFALSGAIAGVKKGFDLFGIFVVSTVTAVGGGVIRDLCLSATPPVGLENIEYLGAVILAIICVSYFQKKILSLSGISNFLDAIGLGFFAAFGANKTWHMTGSIQLAIILGCITAVGGGCIRDVLTGRPPLIFQAEIYASAAIVGASIELLGSMGVISPLLSPWLAIIACIVIRMLAIKYNLKLPFINNKCF</sequence>
<dbReference type="GO" id="GO:0005886">
    <property type="term" value="C:plasma membrane"/>
    <property type="evidence" value="ECO:0007669"/>
    <property type="project" value="UniProtKB-SubCell"/>
</dbReference>
<evidence type="ECO:0000256" key="3">
    <source>
        <dbReference type="ARBA" id="ARBA00022475"/>
    </source>
</evidence>
<keyword evidence="4 7" id="KW-0812">Transmembrane</keyword>
<protein>
    <submittedName>
        <fullName evidence="10">Membrane protein</fullName>
    </submittedName>
</protein>
<proteinExistence type="inferred from homology"/>
<accession>A0A263HG12</accession>
<dbReference type="InterPro" id="IPR005115">
    <property type="entry name" value="Gly_transporter"/>
</dbReference>
<dbReference type="Pfam" id="PF03458">
    <property type="entry name" value="Gly_transporter"/>
    <property type="match status" value="2"/>
</dbReference>
<dbReference type="InParanoid" id="A0A263HG12"/>
<evidence type="ECO:0000256" key="6">
    <source>
        <dbReference type="ARBA" id="ARBA00023136"/>
    </source>
</evidence>
<evidence type="ECO:0000313" key="12">
    <source>
        <dbReference type="Proteomes" id="UP000254507"/>
    </source>
</evidence>
<evidence type="ECO:0000313" key="10">
    <source>
        <dbReference type="EMBL" id="SUU34369.1"/>
    </source>
</evidence>
<name>A0A263HG12_9PAST</name>
<gene>
    <name evidence="10" type="primary">yadS</name>
    <name evidence="9" type="ORF">CFY87_02045</name>
    <name evidence="10" type="ORF">NCTC10851_00301</name>
</gene>
<keyword evidence="3" id="KW-1003">Cell membrane</keyword>
<organism evidence="10 12">
    <name type="scientific">Actinobacillus seminis</name>
    <dbReference type="NCBI Taxonomy" id="722"/>
    <lineage>
        <taxon>Bacteria</taxon>
        <taxon>Pseudomonadati</taxon>
        <taxon>Pseudomonadota</taxon>
        <taxon>Gammaproteobacteria</taxon>
        <taxon>Pasteurellales</taxon>
        <taxon>Pasteurellaceae</taxon>
        <taxon>Actinobacillus</taxon>
    </lineage>
</organism>
<dbReference type="AlphaFoldDB" id="A0A263HG12"/>
<dbReference type="OrthoDB" id="9791874at2"/>
<evidence type="ECO:0000313" key="11">
    <source>
        <dbReference type="Proteomes" id="UP000215738"/>
    </source>
</evidence>
<keyword evidence="5 7" id="KW-1133">Transmembrane helix</keyword>
<dbReference type="RefSeq" id="WP_094945633.1">
    <property type="nucleotide sequence ID" value="NZ_NLFK01000001.1"/>
</dbReference>
<feature type="domain" description="Glycine transporter" evidence="8">
    <location>
        <begin position="93"/>
        <end position="161"/>
    </location>
</feature>
<feature type="transmembrane region" description="Helical" evidence="7">
    <location>
        <begin position="117"/>
        <end position="138"/>
    </location>
</feature>
<reference evidence="9 11" key="1">
    <citation type="submission" date="2017-07" db="EMBL/GenBank/DDBJ databases">
        <title>Virulence factors identified in Actinobacillus seminis.</title>
        <authorList>
            <person name="Negrete-Abascal E."/>
            <person name="Vaca-Pacheco S."/>
            <person name="Montes-Garcia F."/>
            <person name="Leyto-Gil A.M."/>
            <person name="Fragoso-Garcia E."/>
            <person name="Carvente-Garcia R."/>
            <person name="Perez-Agueros S."/>
            <person name="Castelan-Sanchez H.G."/>
            <person name="Garcia-Molina A."/>
            <person name="Villamar T.E."/>
            <person name="Vazquez-Cruz C."/>
        </authorList>
    </citation>
    <scope>NUCLEOTIDE SEQUENCE [LARGE SCALE GENOMIC DNA]</scope>
    <source>
        <strain evidence="9 11">ATCC 15768</strain>
    </source>
</reference>
<keyword evidence="6 7" id="KW-0472">Membrane</keyword>
<evidence type="ECO:0000256" key="4">
    <source>
        <dbReference type="ARBA" id="ARBA00022692"/>
    </source>
</evidence>
<dbReference type="EMBL" id="NLFK01000001">
    <property type="protein sequence ID" value="OZN26002.1"/>
    <property type="molecule type" value="Genomic_DNA"/>
</dbReference>
<evidence type="ECO:0000259" key="8">
    <source>
        <dbReference type="Pfam" id="PF03458"/>
    </source>
</evidence>
<dbReference type="PANTHER" id="PTHR30506:SF3">
    <property type="entry name" value="UPF0126 INNER MEMBRANE PROTEIN YADS-RELATED"/>
    <property type="match status" value="1"/>
</dbReference>